<name>A0A9P0NWL3_ACAOB</name>
<comment type="caution">
    <text evidence="9">The sequence shown here is derived from an EMBL/GenBank/DDBJ whole genome shotgun (WGS) entry which is preliminary data.</text>
</comment>
<evidence type="ECO:0000313" key="9">
    <source>
        <dbReference type="EMBL" id="CAH1957104.1"/>
    </source>
</evidence>
<comment type="catalytic activity">
    <reaction evidence="2">
        <text>a 1,2-diacyl-sn-glycero-3-phospho-(1D-myo-inositol-3-phosphate) + H2O = a 1,2-diacyl-sn-glycero-3-phospho-(1D-myo-inositol) + phosphate</text>
        <dbReference type="Rhea" id="RHEA:12316"/>
        <dbReference type="ChEBI" id="CHEBI:15377"/>
        <dbReference type="ChEBI" id="CHEBI:43474"/>
        <dbReference type="ChEBI" id="CHEBI:57880"/>
        <dbReference type="ChEBI" id="CHEBI:58088"/>
        <dbReference type="EC" id="3.1.3.64"/>
    </reaction>
    <physiologicalReaction direction="left-to-right" evidence="2">
        <dbReference type="Rhea" id="RHEA:12317"/>
    </physiologicalReaction>
</comment>
<evidence type="ECO:0000256" key="4">
    <source>
        <dbReference type="ARBA" id="ARBA00040795"/>
    </source>
</evidence>
<dbReference type="InterPro" id="IPR002013">
    <property type="entry name" value="SAC_dom"/>
</dbReference>
<feature type="domain" description="SAC" evidence="8">
    <location>
        <begin position="19"/>
        <end position="349"/>
    </location>
</feature>
<sequence>MLHLKPEQQRDNNIYLNMVEHVLSTPFFYFSYTYDITHTIQRLHDINPDFWQQSIVERADPRFVWNNNLLNPFRSVPAKRFCLPLLHGFISINQCVINGNGFTWSIISRRSILRAGTRWFRRGVDRDGNVANFVETEQIVEFQGDRASFVQIRGSIPLFWQQSPDLRYKPPPTLLDIDPNEHHSACLKHLEDTATLYGKQVLVNLVDQKGAEGRLEQAFRDAVTSISYPGVKYEPFDFHAECRKMRWDRLSILIDRVALDQDEMGFFLMLRDGTLSSLQEGVFRTNCIDCLDRTNVVQSMLAHRNLEIVLKKLNILQPNQQLEHQISFEVLFKNVWADNADVISIEYSGTGALKTDFTRTGKRSKVGLLKDGLNSLQRYYKNNLMDGFRQDAIDLFLGSGKLVSPLTVDKGWRYVTFPSVLLMAITMFVASVIFPLEYSTENLLYLLFWGSMVIAITLNILRHGVEFVDKPRLTQS</sequence>
<dbReference type="EMBL" id="CAKOFQ010006668">
    <property type="protein sequence ID" value="CAH1957104.1"/>
    <property type="molecule type" value="Genomic_DNA"/>
</dbReference>
<evidence type="ECO:0000259" key="8">
    <source>
        <dbReference type="PROSITE" id="PS50275"/>
    </source>
</evidence>
<dbReference type="GO" id="GO:0004438">
    <property type="term" value="F:phosphatidylinositol-3-phosphate phosphatase activity"/>
    <property type="evidence" value="ECO:0007669"/>
    <property type="project" value="UniProtKB-EC"/>
</dbReference>
<dbReference type="PANTHER" id="PTHR45662">
    <property type="entry name" value="PHOSPHATIDYLINOSITIDE PHOSPHATASE SAC1"/>
    <property type="match status" value="1"/>
</dbReference>
<dbReference type="GO" id="GO:0005783">
    <property type="term" value="C:endoplasmic reticulum"/>
    <property type="evidence" value="ECO:0007669"/>
    <property type="project" value="TreeGrafter"/>
</dbReference>
<keyword evidence="7" id="KW-1133">Transmembrane helix</keyword>
<dbReference type="GO" id="GO:0043812">
    <property type="term" value="F:phosphatidylinositol-4-phosphate phosphatase activity"/>
    <property type="evidence" value="ECO:0007669"/>
    <property type="project" value="TreeGrafter"/>
</dbReference>
<feature type="transmembrane region" description="Helical" evidence="7">
    <location>
        <begin position="442"/>
        <end position="461"/>
    </location>
</feature>
<dbReference type="PROSITE" id="PS50275">
    <property type="entry name" value="SAC"/>
    <property type="match status" value="1"/>
</dbReference>
<accession>A0A9P0NWL3</accession>
<feature type="transmembrane region" description="Helical" evidence="7">
    <location>
        <begin position="414"/>
        <end position="436"/>
    </location>
</feature>
<keyword evidence="7" id="KW-0472">Membrane</keyword>
<evidence type="ECO:0000313" key="10">
    <source>
        <dbReference type="Proteomes" id="UP001152888"/>
    </source>
</evidence>
<evidence type="ECO:0000256" key="3">
    <source>
        <dbReference type="ARBA" id="ARBA00036807"/>
    </source>
</evidence>
<keyword evidence="7" id="KW-0812">Transmembrane</keyword>
<proteinExistence type="predicted"/>
<keyword evidence="10" id="KW-1185">Reference proteome</keyword>
<evidence type="ECO:0000256" key="1">
    <source>
        <dbReference type="ARBA" id="ARBA00013038"/>
    </source>
</evidence>
<evidence type="ECO:0000256" key="6">
    <source>
        <dbReference type="ARBA" id="ARBA00041911"/>
    </source>
</evidence>
<gene>
    <name evidence="9" type="ORF">ACAOBT_LOCUS1891</name>
</gene>
<organism evidence="9 10">
    <name type="scientific">Acanthoscelides obtectus</name>
    <name type="common">Bean weevil</name>
    <name type="synonym">Bruchus obtectus</name>
    <dbReference type="NCBI Taxonomy" id="200917"/>
    <lineage>
        <taxon>Eukaryota</taxon>
        <taxon>Metazoa</taxon>
        <taxon>Ecdysozoa</taxon>
        <taxon>Arthropoda</taxon>
        <taxon>Hexapoda</taxon>
        <taxon>Insecta</taxon>
        <taxon>Pterygota</taxon>
        <taxon>Neoptera</taxon>
        <taxon>Endopterygota</taxon>
        <taxon>Coleoptera</taxon>
        <taxon>Polyphaga</taxon>
        <taxon>Cucujiformia</taxon>
        <taxon>Chrysomeloidea</taxon>
        <taxon>Chrysomelidae</taxon>
        <taxon>Bruchinae</taxon>
        <taxon>Bruchini</taxon>
        <taxon>Acanthoscelides</taxon>
    </lineage>
</organism>
<dbReference type="GO" id="GO:0046856">
    <property type="term" value="P:phosphatidylinositol dephosphorylation"/>
    <property type="evidence" value="ECO:0007669"/>
    <property type="project" value="TreeGrafter"/>
</dbReference>
<comment type="catalytic activity">
    <reaction evidence="3">
        <text>a 1,2-diacyl-sn-glycero-3-phospho-(1D-myo-inositol 4-phosphate) + H2O = a 1,2-diacyl-sn-glycero-3-phospho-(1D-myo-inositol) + phosphate</text>
        <dbReference type="Rhea" id="RHEA:55652"/>
        <dbReference type="ChEBI" id="CHEBI:15377"/>
        <dbReference type="ChEBI" id="CHEBI:43474"/>
        <dbReference type="ChEBI" id="CHEBI:57880"/>
        <dbReference type="ChEBI" id="CHEBI:58178"/>
    </reaction>
    <physiologicalReaction direction="left-to-right" evidence="3">
        <dbReference type="Rhea" id="RHEA:55653"/>
    </physiologicalReaction>
</comment>
<dbReference type="Pfam" id="PF02383">
    <property type="entry name" value="Syja_N"/>
    <property type="match status" value="1"/>
</dbReference>
<reference evidence="9" key="1">
    <citation type="submission" date="2022-03" db="EMBL/GenBank/DDBJ databases">
        <authorList>
            <person name="Sayadi A."/>
        </authorList>
    </citation>
    <scope>NUCLEOTIDE SEQUENCE</scope>
</reference>
<dbReference type="OrthoDB" id="405996at2759"/>
<evidence type="ECO:0000256" key="7">
    <source>
        <dbReference type="SAM" id="Phobius"/>
    </source>
</evidence>
<dbReference type="EC" id="3.1.3.64" evidence="1"/>
<protein>
    <recommendedName>
        <fullName evidence="4">Phosphatidylinositol-3-phosphatase SAC1</fullName>
        <ecNumber evidence="1">3.1.3.64</ecNumber>
    </recommendedName>
    <alternativeName>
        <fullName evidence="6">Phosphatidylinositol-4-phosphate phosphatase</fullName>
    </alternativeName>
    <alternativeName>
        <fullName evidence="5">Suppressor of actin mutations 1-like protein</fullName>
    </alternativeName>
</protein>
<evidence type="ECO:0000256" key="5">
    <source>
        <dbReference type="ARBA" id="ARBA00041396"/>
    </source>
</evidence>
<dbReference type="Proteomes" id="UP001152888">
    <property type="component" value="Unassembled WGS sequence"/>
</dbReference>
<dbReference type="PANTHER" id="PTHR45662:SF2">
    <property type="entry name" value="PHOSPHATIDYLINOSITOL-3-PHOSPHATASE SAC1"/>
    <property type="match status" value="1"/>
</dbReference>
<evidence type="ECO:0000256" key="2">
    <source>
        <dbReference type="ARBA" id="ARBA00036631"/>
    </source>
</evidence>
<dbReference type="AlphaFoldDB" id="A0A9P0NWL3"/>